<evidence type="ECO:0000259" key="6">
    <source>
        <dbReference type="Pfam" id="PF00590"/>
    </source>
</evidence>
<evidence type="ECO:0000256" key="5">
    <source>
        <dbReference type="ARBA" id="ARBA00022691"/>
    </source>
</evidence>
<keyword evidence="8" id="KW-1185">Reference proteome</keyword>
<dbReference type="GeneID" id="84894461"/>
<evidence type="ECO:0000256" key="3">
    <source>
        <dbReference type="ARBA" id="ARBA00022603"/>
    </source>
</evidence>
<evidence type="ECO:0000256" key="2">
    <source>
        <dbReference type="ARBA" id="ARBA00022573"/>
    </source>
</evidence>
<dbReference type="Gene3D" id="3.30.950.10">
    <property type="entry name" value="Methyltransferase, Cobalt-precorrin-4 Transmethylase, Domain 2"/>
    <property type="match status" value="1"/>
</dbReference>
<protein>
    <recommendedName>
        <fullName evidence="6">Tetrapyrrole methylase domain-containing protein</fullName>
    </recommendedName>
</protein>
<dbReference type="PANTHER" id="PTHR43467:SF1">
    <property type="entry name" value="PRECORRIN-6A SYNTHASE [DEACETYLATING]"/>
    <property type="match status" value="1"/>
</dbReference>
<keyword evidence="4" id="KW-0808">Transferase</keyword>
<dbReference type="Pfam" id="PF00590">
    <property type="entry name" value="TP_methylase"/>
    <property type="match status" value="1"/>
</dbReference>
<dbReference type="GO" id="GO:0032259">
    <property type="term" value="P:methylation"/>
    <property type="evidence" value="ECO:0007669"/>
    <property type="project" value="UniProtKB-KW"/>
</dbReference>
<feature type="domain" description="Tetrapyrrole methylase" evidence="6">
    <location>
        <begin position="4"/>
        <end position="181"/>
    </location>
</feature>
<evidence type="ECO:0000256" key="4">
    <source>
        <dbReference type="ARBA" id="ARBA00022679"/>
    </source>
</evidence>
<evidence type="ECO:0000313" key="7">
    <source>
        <dbReference type="EMBL" id="VHO00115.1"/>
    </source>
</evidence>
<name>A0A5E3ZWV7_9ACTN</name>
<dbReference type="InterPro" id="IPR014777">
    <property type="entry name" value="4pyrrole_Mease_sub1"/>
</dbReference>
<dbReference type="AlphaFoldDB" id="A0A5E3ZWV7"/>
<dbReference type="CDD" id="cd11643">
    <property type="entry name" value="Precorrin-6A-synthase"/>
    <property type="match status" value="1"/>
</dbReference>
<evidence type="ECO:0000313" key="8">
    <source>
        <dbReference type="Proteomes" id="UP000324288"/>
    </source>
</evidence>
<dbReference type="InterPro" id="IPR012797">
    <property type="entry name" value="CobF"/>
</dbReference>
<dbReference type="NCBIfam" id="TIGR02434">
    <property type="entry name" value="CobF"/>
    <property type="match status" value="1"/>
</dbReference>
<dbReference type="GO" id="GO:0009236">
    <property type="term" value="P:cobalamin biosynthetic process"/>
    <property type="evidence" value="ECO:0007669"/>
    <property type="project" value="UniProtKB-KW"/>
</dbReference>
<keyword evidence="2" id="KW-0169">Cobalamin biosynthesis</keyword>
<keyword evidence="5" id="KW-0949">S-adenosyl-L-methionine</keyword>
<dbReference type="InterPro" id="IPR035996">
    <property type="entry name" value="4pyrrol_Methylase_sf"/>
</dbReference>
<reference evidence="7 8" key="1">
    <citation type="submission" date="2019-04" db="EMBL/GenBank/DDBJ databases">
        <authorList>
            <person name="Seth-Smith MB H."/>
            <person name="Seth-Smith H."/>
        </authorList>
    </citation>
    <scope>NUCLEOTIDE SEQUENCE [LARGE SCALE GENOMIC DNA]</scope>
    <source>
        <strain evidence="7">USB-603019</strain>
    </source>
</reference>
<keyword evidence="3" id="KW-0489">Methyltransferase</keyword>
<dbReference type="EMBL" id="LR584267">
    <property type="protein sequence ID" value="VHO00115.1"/>
    <property type="molecule type" value="Genomic_DNA"/>
</dbReference>
<gene>
    <name evidence="7" type="ORF">LC603019_00476</name>
</gene>
<dbReference type="GO" id="GO:0043819">
    <property type="term" value="F:precorrin-6A synthase (deacetylating) activity"/>
    <property type="evidence" value="ECO:0007669"/>
    <property type="project" value="InterPro"/>
</dbReference>
<sequence length="230" mass="25190">MYHVSVIGIGTGGAEDITLSATSEMQQLDTVVFLDKGSATTDMREFRRSVLRCHAVAATVLELHDPPRDRHPVDYQAEVKRWHQARADLISEALHQALPEGGRVGFLVWGDPSLYDSTLRIVRAIGDETTIRVIPGVSAVHALTAAFGLLANDIDGTITITTGRKLSSLTPTQRENVFVMLVGRDAYLEVATPDTYIYWGAYLRAENEVLREGYVADVGVEIAALKKRAA</sequence>
<dbReference type="PANTHER" id="PTHR43467">
    <property type="entry name" value="COBALT-PRECORRIN-2 C(20)-METHYLTRANSFERASE"/>
    <property type="match status" value="1"/>
</dbReference>
<comment type="pathway">
    <text evidence="1">Cofactor biosynthesis; adenosylcobalamin biosynthesis.</text>
</comment>
<dbReference type="InterPro" id="IPR014776">
    <property type="entry name" value="4pyrrole_Mease_sub2"/>
</dbReference>
<dbReference type="Gene3D" id="3.40.1010.10">
    <property type="entry name" value="Cobalt-precorrin-4 Transmethylase, Domain 1"/>
    <property type="match status" value="1"/>
</dbReference>
<evidence type="ECO:0000256" key="1">
    <source>
        <dbReference type="ARBA" id="ARBA00004953"/>
    </source>
</evidence>
<dbReference type="SUPFAM" id="SSF53790">
    <property type="entry name" value="Tetrapyrrole methylase"/>
    <property type="match status" value="1"/>
</dbReference>
<accession>A0A5E3ZWV7</accession>
<dbReference type="InterPro" id="IPR000878">
    <property type="entry name" value="4pyrrol_Mease"/>
</dbReference>
<dbReference type="RefSeq" id="WP_315861666.1">
    <property type="nucleotide sequence ID" value="NZ_CP009312.1"/>
</dbReference>
<proteinExistence type="predicted"/>
<organism evidence="7 8">
    <name type="scientific">Lawsonella clevelandensis</name>
    <dbReference type="NCBI Taxonomy" id="1528099"/>
    <lineage>
        <taxon>Bacteria</taxon>
        <taxon>Bacillati</taxon>
        <taxon>Actinomycetota</taxon>
        <taxon>Actinomycetes</taxon>
        <taxon>Mycobacteriales</taxon>
        <taxon>Lawsonellaceae</taxon>
        <taxon>Lawsonella</taxon>
    </lineage>
</organism>
<dbReference type="Proteomes" id="UP000324288">
    <property type="component" value="Chromosome"/>
</dbReference>